<gene>
    <name evidence="1" type="ORF">S01H4_41688</name>
</gene>
<dbReference type="EMBL" id="BART01022818">
    <property type="protein sequence ID" value="GAH01110.1"/>
    <property type="molecule type" value="Genomic_DNA"/>
</dbReference>
<name>X1CYJ9_9ZZZZ</name>
<proteinExistence type="predicted"/>
<comment type="caution">
    <text evidence="1">The sequence shown here is derived from an EMBL/GenBank/DDBJ whole genome shotgun (WGS) entry which is preliminary data.</text>
</comment>
<sequence>MRKIETKIIEKSNTPEYIKFLEGVIKSKDKILKALLGKKEEPYIPSVTIRKGMIYKE</sequence>
<protein>
    <submittedName>
        <fullName evidence="1">Uncharacterized protein</fullName>
    </submittedName>
</protein>
<evidence type="ECO:0000313" key="1">
    <source>
        <dbReference type="EMBL" id="GAH01110.1"/>
    </source>
</evidence>
<accession>X1CYJ9</accession>
<organism evidence="1">
    <name type="scientific">marine sediment metagenome</name>
    <dbReference type="NCBI Taxonomy" id="412755"/>
    <lineage>
        <taxon>unclassified sequences</taxon>
        <taxon>metagenomes</taxon>
        <taxon>ecological metagenomes</taxon>
    </lineage>
</organism>
<dbReference type="AlphaFoldDB" id="X1CYJ9"/>
<reference evidence="1" key="1">
    <citation type="journal article" date="2014" name="Front. Microbiol.">
        <title>High frequency of phylogenetically diverse reductive dehalogenase-homologous genes in deep subseafloor sedimentary metagenomes.</title>
        <authorList>
            <person name="Kawai M."/>
            <person name="Futagami T."/>
            <person name="Toyoda A."/>
            <person name="Takaki Y."/>
            <person name="Nishi S."/>
            <person name="Hori S."/>
            <person name="Arai W."/>
            <person name="Tsubouchi T."/>
            <person name="Morono Y."/>
            <person name="Uchiyama I."/>
            <person name="Ito T."/>
            <person name="Fujiyama A."/>
            <person name="Inagaki F."/>
            <person name="Takami H."/>
        </authorList>
    </citation>
    <scope>NUCLEOTIDE SEQUENCE</scope>
    <source>
        <strain evidence="1">Expedition CK06-06</strain>
    </source>
</reference>